<protein>
    <submittedName>
        <fullName evidence="1">Uncharacterized protein</fullName>
    </submittedName>
</protein>
<dbReference type="AlphaFoldDB" id="A0A6T9CBL6"/>
<evidence type="ECO:0000313" key="1">
    <source>
        <dbReference type="EMBL" id="CAE0106672.1"/>
    </source>
</evidence>
<sequence length="304" mass="34984">MTVDLPPVLQELVYSRAQLSNLTGPVIIFPLHEPKFRWGCNFLASGESHHNRTRWERHDQVPIVPVFSSEQSVKAFFKFSKLARKLLLRFGYLVAVPKLTAGVLSNRQVPESSVTIKKWLAVWMVFNSSDASHVIAVDSETVLQAGIKPGDLHRYAEQWERQMTLIASGPSTRNQNNKSRFCSTVGLPHVAAWGDEKNLWWADAPIYSRYDFVDFIARVNWTMITQFDHASYVCYKAHVQGWAVRHISDHYSESLTCPAQDKYGGQHQFMWSRDACKGRRLLRFHLDRMSLHDKKAIMDRSPCH</sequence>
<reference evidence="1" key="1">
    <citation type="submission" date="2021-01" db="EMBL/GenBank/DDBJ databases">
        <authorList>
            <person name="Corre E."/>
            <person name="Pelletier E."/>
            <person name="Niang G."/>
            <person name="Scheremetjew M."/>
            <person name="Finn R."/>
            <person name="Kale V."/>
            <person name="Holt S."/>
            <person name="Cochrane G."/>
            <person name="Meng A."/>
            <person name="Brown T."/>
            <person name="Cohen L."/>
        </authorList>
    </citation>
    <scope>NUCLEOTIDE SEQUENCE</scope>
    <source>
        <strain evidence="1">CCMP281</strain>
    </source>
</reference>
<gene>
    <name evidence="1" type="ORF">HERI1096_LOCUS7331</name>
    <name evidence="2" type="ORF">HERI1096_LOCUS7332</name>
</gene>
<dbReference type="EMBL" id="HBHX01013151">
    <property type="protein sequence ID" value="CAE0106672.1"/>
    <property type="molecule type" value="Transcribed_RNA"/>
</dbReference>
<dbReference type="EMBL" id="HBHX01013152">
    <property type="protein sequence ID" value="CAE0106673.1"/>
    <property type="molecule type" value="Transcribed_RNA"/>
</dbReference>
<accession>A0A6T9CBL6</accession>
<proteinExistence type="predicted"/>
<name>A0A6T9CBL6_9EUKA</name>
<organism evidence="1">
    <name type="scientific">Haptolina ericina</name>
    <dbReference type="NCBI Taxonomy" id="156174"/>
    <lineage>
        <taxon>Eukaryota</taxon>
        <taxon>Haptista</taxon>
        <taxon>Haptophyta</taxon>
        <taxon>Prymnesiophyceae</taxon>
        <taxon>Prymnesiales</taxon>
        <taxon>Prymnesiaceae</taxon>
        <taxon>Haptolina</taxon>
    </lineage>
</organism>
<evidence type="ECO:0000313" key="2">
    <source>
        <dbReference type="EMBL" id="CAE0106673.1"/>
    </source>
</evidence>